<feature type="compositionally biased region" description="Low complexity" evidence="5">
    <location>
        <begin position="124"/>
        <end position="156"/>
    </location>
</feature>
<dbReference type="PANTHER" id="PTHR33975">
    <property type="entry name" value="MYELIN-ASSOCIATED OLIGODENDROCYTE BASIC PROTEIN"/>
    <property type="match status" value="1"/>
</dbReference>
<keyword evidence="3" id="KW-0862">Zinc</keyword>
<sequence length="767" mass="78012">MRSTRMVKEFAALLLPAARLVWRLVETLPPTAAGSSSSSSVQARPLSAGVPAAAVASDADKQLLLLATQFGTYAVCLLGADSAVAFPAEAACSDELAQVLLLYLACTAACTRQLQTNARFAATASGGNSSRSDRGSSSSSRRSSSSAAQASSSQGSTDVPPHHMALLSALAPVLQQPPIFPAGLEEHVQQLAALAAPSLSVVSGFLVLRTQLLQHSQAPPAAAAAAASSSSSSAAAPLGGMLPRDELLLPLLLTIVELAALQPPRRAALLPAAGSFMVALLNEQCEQLMPSAATASASAAAAPVPAAAAAVADALVEPVLLQLAPAVAAYLGGGGAAAATPAAGSSADAEAAERDERLAISYLLLVVVVLQHGSRESLLGSFRRNPLAADAALEAAVRLAAGGSPRQRVMGSVLQPELFECMRHVHGIRVAPAGGADVPSAAAAVSWQPSSSSSSSSPAAAVSWQPSLLLSLLNAASKGLRDGTAAAVAVLHDAMRTASHAGTARVQLAITLTAIAPDQDRPTLLLLYGRALHVAAAALLQLHEPTVPAAAAAAAAAAYVRQLLLQQQPDVSLVANASVVLQGLWAAVVAIGGLLPAADGACRSGSTPQHIADLQQLQQRLQQQLEVDVVPTGYSLHSGGQVLDSIHDWEVLLKQLFPPEFVKLLLQLATGACTQLAPPGPLCCANPSCTSCAKLSEQELVAGKGTVCSGCHAVRLCSAECNKAYWKAGHKQACSRLKKAAGQQQHGGRSSQASSSRRAVAGLSTRR</sequence>
<keyword evidence="2 4" id="KW-0863">Zinc-finger</keyword>
<keyword evidence="9" id="KW-1185">Reference proteome</keyword>
<gene>
    <name evidence="8" type="ORF">BQ4739_LOCUS4356</name>
</gene>
<feature type="chain" id="PRO_5016971374" description="MYND-type domain-containing protein" evidence="6">
    <location>
        <begin position="28"/>
        <end position="767"/>
    </location>
</feature>
<evidence type="ECO:0000313" key="8">
    <source>
        <dbReference type="EMBL" id="SZX63811.1"/>
    </source>
</evidence>
<evidence type="ECO:0000256" key="5">
    <source>
        <dbReference type="SAM" id="MobiDB-lite"/>
    </source>
</evidence>
<feature type="region of interest" description="Disordered" evidence="5">
    <location>
        <begin position="122"/>
        <end position="159"/>
    </location>
</feature>
<keyword evidence="6" id="KW-0732">Signal</keyword>
<accession>A0A383VF56</accession>
<dbReference type="PROSITE" id="PS50865">
    <property type="entry name" value="ZF_MYND_2"/>
    <property type="match status" value="1"/>
</dbReference>
<dbReference type="AlphaFoldDB" id="A0A383VF56"/>
<protein>
    <recommendedName>
        <fullName evidence="7">MYND-type domain-containing protein</fullName>
    </recommendedName>
</protein>
<dbReference type="GO" id="GO:0008270">
    <property type="term" value="F:zinc ion binding"/>
    <property type="evidence" value="ECO:0007669"/>
    <property type="project" value="UniProtKB-KW"/>
</dbReference>
<reference evidence="8 9" key="1">
    <citation type="submission" date="2016-10" db="EMBL/GenBank/DDBJ databases">
        <authorList>
            <person name="Cai Z."/>
        </authorList>
    </citation>
    <scope>NUCLEOTIDE SEQUENCE [LARGE SCALE GENOMIC DNA]</scope>
</reference>
<dbReference type="InterPro" id="IPR053023">
    <property type="entry name" value="FLAP_modulator"/>
</dbReference>
<keyword evidence="1" id="KW-0479">Metal-binding</keyword>
<evidence type="ECO:0000256" key="6">
    <source>
        <dbReference type="SAM" id="SignalP"/>
    </source>
</evidence>
<dbReference type="EMBL" id="FNXT01000345">
    <property type="protein sequence ID" value="SZX63811.1"/>
    <property type="molecule type" value="Genomic_DNA"/>
</dbReference>
<evidence type="ECO:0000259" key="7">
    <source>
        <dbReference type="PROSITE" id="PS50865"/>
    </source>
</evidence>
<evidence type="ECO:0000313" key="9">
    <source>
        <dbReference type="Proteomes" id="UP000256970"/>
    </source>
</evidence>
<feature type="domain" description="MYND-type" evidence="7">
    <location>
        <begin position="689"/>
        <end position="734"/>
    </location>
</feature>
<proteinExistence type="predicted"/>
<feature type="region of interest" description="Disordered" evidence="5">
    <location>
        <begin position="741"/>
        <end position="767"/>
    </location>
</feature>
<dbReference type="Gene3D" id="6.10.140.2220">
    <property type="match status" value="1"/>
</dbReference>
<evidence type="ECO:0000256" key="2">
    <source>
        <dbReference type="ARBA" id="ARBA00022771"/>
    </source>
</evidence>
<dbReference type="PANTHER" id="PTHR33975:SF2">
    <property type="entry name" value="MYELIN-ASSOCIATED OLIGODENDROCYTE BASIC PROTEIN"/>
    <property type="match status" value="1"/>
</dbReference>
<feature type="signal peptide" evidence="6">
    <location>
        <begin position="1"/>
        <end position="27"/>
    </location>
</feature>
<evidence type="ECO:0000256" key="4">
    <source>
        <dbReference type="PROSITE-ProRule" id="PRU00134"/>
    </source>
</evidence>
<dbReference type="InterPro" id="IPR002893">
    <property type="entry name" value="Znf_MYND"/>
</dbReference>
<dbReference type="Pfam" id="PF01753">
    <property type="entry name" value="zf-MYND"/>
    <property type="match status" value="1"/>
</dbReference>
<evidence type="ECO:0000256" key="3">
    <source>
        <dbReference type="ARBA" id="ARBA00022833"/>
    </source>
</evidence>
<name>A0A383VF56_TETOB</name>
<evidence type="ECO:0000256" key="1">
    <source>
        <dbReference type="ARBA" id="ARBA00022723"/>
    </source>
</evidence>
<dbReference type="SUPFAM" id="SSF144232">
    <property type="entry name" value="HIT/MYND zinc finger-like"/>
    <property type="match status" value="1"/>
</dbReference>
<dbReference type="STRING" id="3088.A0A383VF56"/>
<organism evidence="8 9">
    <name type="scientific">Tetradesmus obliquus</name>
    <name type="common">Green alga</name>
    <name type="synonym">Acutodesmus obliquus</name>
    <dbReference type="NCBI Taxonomy" id="3088"/>
    <lineage>
        <taxon>Eukaryota</taxon>
        <taxon>Viridiplantae</taxon>
        <taxon>Chlorophyta</taxon>
        <taxon>core chlorophytes</taxon>
        <taxon>Chlorophyceae</taxon>
        <taxon>CS clade</taxon>
        <taxon>Sphaeropleales</taxon>
        <taxon>Scenedesmaceae</taxon>
        <taxon>Tetradesmus</taxon>
    </lineage>
</organism>
<dbReference type="Proteomes" id="UP000256970">
    <property type="component" value="Unassembled WGS sequence"/>
</dbReference>